<dbReference type="STRING" id="84135.GCA_001052115_01474"/>
<dbReference type="Gene3D" id="3.90.1200.10">
    <property type="match status" value="1"/>
</dbReference>
<feature type="domain" description="Aminoglycoside phosphotransferase" evidence="1">
    <location>
        <begin position="214"/>
        <end position="453"/>
    </location>
</feature>
<dbReference type="InterPro" id="IPR011009">
    <property type="entry name" value="Kinase-like_dom_sf"/>
</dbReference>
<protein>
    <submittedName>
        <fullName evidence="2">Aminoglycoside phosphotransferase</fullName>
    </submittedName>
</protein>
<keyword evidence="2" id="KW-0808">Transferase</keyword>
<evidence type="ECO:0000259" key="1">
    <source>
        <dbReference type="Pfam" id="PF01636"/>
    </source>
</evidence>
<dbReference type="PANTHER" id="PTHR36529">
    <property type="entry name" value="SLL1095 PROTEIN"/>
    <property type="match status" value="1"/>
</dbReference>
<dbReference type="Pfam" id="PF09837">
    <property type="entry name" value="DUF2064"/>
    <property type="match status" value="1"/>
</dbReference>
<reference evidence="2 3" key="1">
    <citation type="submission" date="2017-09" db="EMBL/GenBank/DDBJ databases">
        <title>Bacterial strain isolated from the female urinary microbiota.</title>
        <authorList>
            <person name="Thomas-White K."/>
            <person name="Kumar N."/>
            <person name="Forster S."/>
            <person name="Putonti C."/>
            <person name="Lawley T."/>
            <person name="Wolfe A.J."/>
        </authorList>
    </citation>
    <scope>NUCLEOTIDE SEQUENCE [LARGE SCALE GENOMIC DNA]</scope>
    <source>
        <strain evidence="2 3">UMB0186</strain>
    </source>
</reference>
<evidence type="ECO:0000313" key="2">
    <source>
        <dbReference type="EMBL" id="PMC52714.1"/>
    </source>
</evidence>
<dbReference type="InterPro" id="IPR018641">
    <property type="entry name" value="Trfase_1_rSAM/seldom-assoc"/>
</dbReference>
<comment type="caution">
    <text evidence="2">The sequence shown here is derived from an EMBL/GenBank/DDBJ whole genome shotgun (WGS) entry which is preliminary data.</text>
</comment>
<dbReference type="InterPro" id="IPR029044">
    <property type="entry name" value="Nucleotide-diphossugar_trans"/>
</dbReference>
<organism evidence="2 3">
    <name type="scientific">Gemella sanguinis</name>
    <dbReference type="NCBI Taxonomy" id="84135"/>
    <lineage>
        <taxon>Bacteria</taxon>
        <taxon>Bacillati</taxon>
        <taxon>Bacillota</taxon>
        <taxon>Bacilli</taxon>
        <taxon>Bacillales</taxon>
        <taxon>Gemellaceae</taxon>
        <taxon>Gemella</taxon>
    </lineage>
</organism>
<accession>A0A2N6SFJ8</accession>
<sequence>MKGRGGILPFFYKMKEKIILFTRVPKEGTTKTRLYNFVQPKQAVEIQIKLLKKNYGLLASLNKELFVFHDGNERDNEFMNSIIPADKFFYQRGENLGDKMYNAIKDVIEDGDKVILLGSDIANLSQNIIDMAFKNLNTVDIVINPSEDGGYFLIGMKKPIKEVFDLPSYGDNTVLENLITVIKNKNLSYYIGEVGLDVDTREDLLQAETGYRDIELLGAGEYNINFTFSDNNVKKVLRINVKSQMDLENQIEYEYETLQLLKNSSVTPKPYDLVTNTTLLPYKYLTMEFLNGRALDYRADMDIAAYLLSKVHNTKFGENNLIRASNPFALMYEECENMSDKYLSWDKADKKVSEYIRKFLSKCKELIPNEYEIASPCIINTELNSGNFLIGKSKEDSFVIDWEKALIGECEQDLAHFLAPTTTFWKTDIILTKEEIEGFLKQYSQYRDYDKERFERYLIFNCLRGVTWCSMAYREYSESTKLLMDEFTFNKISSYVSYEFLENISKYFE</sequence>
<dbReference type="InterPro" id="IPR002575">
    <property type="entry name" value="Aminoglycoside_PTrfase"/>
</dbReference>
<proteinExistence type="predicted"/>
<dbReference type="SUPFAM" id="SSF53448">
    <property type="entry name" value="Nucleotide-diphospho-sugar transferases"/>
    <property type="match status" value="1"/>
</dbReference>
<name>A0A2N6SFJ8_9BACL</name>
<dbReference type="NCBIfam" id="TIGR04282">
    <property type="entry name" value="glyco_like_cofC"/>
    <property type="match status" value="1"/>
</dbReference>
<dbReference type="SUPFAM" id="SSF56112">
    <property type="entry name" value="Protein kinase-like (PK-like)"/>
    <property type="match status" value="1"/>
</dbReference>
<dbReference type="Proteomes" id="UP000235670">
    <property type="component" value="Unassembled WGS sequence"/>
</dbReference>
<gene>
    <name evidence="2" type="ORF">CJ218_02155</name>
</gene>
<dbReference type="PANTHER" id="PTHR36529:SF1">
    <property type="entry name" value="GLYCOSYLTRANSFERASE"/>
    <property type="match status" value="1"/>
</dbReference>
<evidence type="ECO:0000313" key="3">
    <source>
        <dbReference type="Proteomes" id="UP000235670"/>
    </source>
</evidence>
<dbReference type="OrthoDB" id="3171511at2"/>
<dbReference type="GO" id="GO:0016740">
    <property type="term" value="F:transferase activity"/>
    <property type="evidence" value="ECO:0007669"/>
    <property type="project" value="UniProtKB-KW"/>
</dbReference>
<dbReference type="Gene3D" id="3.90.550.10">
    <property type="entry name" value="Spore Coat Polysaccharide Biosynthesis Protein SpsA, Chain A"/>
    <property type="match status" value="1"/>
</dbReference>
<dbReference type="Pfam" id="PF01636">
    <property type="entry name" value="APH"/>
    <property type="match status" value="1"/>
</dbReference>
<dbReference type="EMBL" id="PNGT01000002">
    <property type="protein sequence ID" value="PMC52714.1"/>
    <property type="molecule type" value="Genomic_DNA"/>
</dbReference>
<dbReference type="AlphaFoldDB" id="A0A2N6SFJ8"/>